<dbReference type="AlphaFoldDB" id="A0A9W9FSH5"/>
<evidence type="ECO:0000313" key="2">
    <source>
        <dbReference type="Proteomes" id="UP001141434"/>
    </source>
</evidence>
<dbReference type="Proteomes" id="UP001141434">
    <property type="component" value="Unassembled WGS sequence"/>
</dbReference>
<protein>
    <submittedName>
        <fullName evidence="1">Uncharacterized protein</fullName>
    </submittedName>
</protein>
<proteinExistence type="predicted"/>
<evidence type="ECO:0000313" key="1">
    <source>
        <dbReference type="EMBL" id="KAJ5105626.1"/>
    </source>
</evidence>
<dbReference type="RefSeq" id="XP_056514622.1">
    <property type="nucleotide sequence ID" value="XM_056653555.1"/>
</dbReference>
<comment type="caution">
    <text evidence="1">The sequence shown here is derived from an EMBL/GenBank/DDBJ whole genome shotgun (WGS) entry which is preliminary data.</text>
</comment>
<accession>A0A9W9FSH5</accession>
<keyword evidence="2" id="KW-1185">Reference proteome</keyword>
<organism evidence="1 2">
    <name type="scientific">Penicillium alfredii</name>
    <dbReference type="NCBI Taxonomy" id="1506179"/>
    <lineage>
        <taxon>Eukaryota</taxon>
        <taxon>Fungi</taxon>
        <taxon>Dikarya</taxon>
        <taxon>Ascomycota</taxon>
        <taxon>Pezizomycotina</taxon>
        <taxon>Eurotiomycetes</taxon>
        <taxon>Eurotiomycetidae</taxon>
        <taxon>Eurotiales</taxon>
        <taxon>Aspergillaceae</taxon>
        <taxon>Penicillium</taxon>
    </lineage>
</organism>
<dbReference type="GeneID" id="81392723"/>
<gene>
    <name evidence="1" type="ORF">NUU61_002973</name>
</gene>
<dbReference type="OrthoDB" id="4501419at2759"/>
<sequence length="135" mass="15104">MTTHTLSQAVHPNDLILIYSDNSWMVLVTTAPENERATSASAITMQEVNYHNPACQGFWKMSGPEVVYVDEIECDMTWCAHNKPAPRTLLSSFLDSAVPKANERDDPNTTMVVNPHGRDVPPPHEFIAETVLLRQ</sequence>
<reference evidence="1" key="2">
    <citation type="journal article" date="2023" name="IMA Fungus">
        <title>Comparative genomic study of the Penicillium genus elucidates a diverse pangenome and 15 lateral gene transfer events.</title>
        <authorList>
            <person name="Petersen C."/>
            <person name="Sorensen T."/>
            <person name="Nielsen M.R."/>
            <person name="Sondergaard T.E."/>
            <person name="Sorensen J.L."/>
            <person name="Fitzpatrick D.A."/>
            <person name="Frisvad J.C."/>
            <person name="Nielsen K.L."/>
        </authorList>
    </citation>
    <scope>NUCLEOTIDE SEQUENCE</scope>
    <source>
        <strain evidence="1">IBT 34128</strain>
    </source>
</reference>
<dbReference type="EMBL" id="JAPMSZ010000004">
    <property type="protein sequence ID" value="KAJ5105626.1"/>
    <property type="molecule type" value="Genomic_DNA"/>
</dbReference>
<name>A0A9W9FSH5_9EURO</name>
<reference evidence="1" key="1">
    <citation type="submission" date="2022-11" db="EMBL/GenBank/DDBJ databases">
        <authorList>
            <person name="Petersen C."/>
        </authorList>
    </citation>
    <scope>NUCLEOTIDE SEQUENCE</scope>
    <source>
        <strain evidence="1">IBT 34128</strain>
    </source>
</reference>